<accession>A0A7W8FVC4</accession>
<protein>
    <submittedName>
        <fullName evidence="3">Prepilin-type N-terminal cleavage/methylation domain-containing protein</fullName>
    </submittedName>
</protein>
<dbReference type="Proteomes" id="UP000525923">
    <property type="component" value="Unassembled WGS sequence"/>
</dbReference>
<dbReference type="EMBL" id="JACHHE010000005">
    <property type="protein sequence ID" value="MBB5180727.1"/>
    <property type="molecule type" value="Genomic_DNA"/>
</dbReference>
<sequence>MKLNQKGMSLVELLAALALVSIIAGIAWTALSIGFKHTAVETGKTLMQQDANIIIATLTNEHRRNSNYSLVFEGNKLKIETCSASGSCSSQVLDQKYDFSGTVINGIVIDSHDSTPVDQVLGIEPKKKNTDVILKLTDLNNSNNSVTIKTALTRILTN</sequence>
<keyword evidence="2" id="KW-0178">Competence</keyword>
<dbReference type="Pfam" id="PF07963">
    <property type="entry name" value="N_methyl"/>
    <property type="match status" value="1"/>
</dbReference>
<dbReference type="GO" id="GO:0030420">
    <property type="term" value="P:establishment of competence for transformation"/>
    <property type="evidence" value="ECO:0007669"/>
    <property type="project" value="UniProtKB-KW"/>
</dbReference>
<organism evidence="3 4">
    <name type="scientific">Planococcus koreensis</name>
    <dbReference type="NCBI Taxonomy" id="112331"/>
    <lineage>
        <taxon>Bacteria</taxon>
        <taxon>Bacillati</taxon>
        <taxon>Bacillota</taxon>
        <taxon>Bacilli</taxon>
        <taxon>Bacillales</taxon>
        <taxon>Caryophanaceae</taxon>
        <taxon>Planococcus</taxon>
    </lineage>
</organism>
<dbReference type="InterPro" id="IPR012902">
    <property type="entry name" value="N_methyl_site"/>
</dbReference>
<dbReference type="AlphaFoldDB" id="A0A7W8FVC4"/>
<evidence type="ECO:0000313" key="3">
    <source>
        <dbReference type="EMBL" id="MBB5180727.1"/>
    </source>
</evidence>
<evidence type="ECO:0000256" key="2">
    <source>
        <dbReference type="ARBA" id="ARBA00023287"/>
    </source>
</evidence>
<dbReference type="OrthoDB" id="2427375at2"/>
<evidence type="ECO:0000256" key="1">
    <source>
        <dbReference type="ARBA" id="ARBA00004241"/>
    </source>
</evidence>
<dbReference type="NCBIfam" id="TIGR02532">
    <property type="entry name" value="IV_pilin_GFxxxE"/>
    <property type="match status" value="1"/>
</dbReference>
<evidence type="ECO:0000313" key="4">
    <source>
        <dbReference type="Proteomes" id="UP000525923"/>
    </source>
</evidence>
<comment type="subcellular location">
    <subcellularLocation>
        <location evidence="1">Cell surface</location>
    </subcellularLocation>
</comment>
<reference evidence="3 4" key="1">
    <citation type="submission" date="2020-08" db="EMBL/GenBank/DDBJ databases">
        <title>Genomic Encyclopedia of Type Strains, Phase IV (KMG-IV): sequencing the most valuable type-strain genomes for metagenomic binning, comparative biology and taxonomic classification.</title>
        <authorList>
            <person name="Goeker M."/>
        </authorList>
    </citation>
    <scope>NUCLEOTIDE SEQUENCE [LARGE SCALE GENOMIC DNA]</scope>
    <source>
        <strain evidence="3 4">DSM 15895</strain>
    </source>
</reference>
<name>A0A7W8FVC4_9BACL</name>
<comment type="caution">
    <text evidence="3">The sequence shown here is derived from an EMBL/GenBank/DDBJ whole genome shotgun (WGS) entry which is preliminary data.</text>
</comment>
<dbReference type="RefSeq" id="WP_135500661.1">
    <property type="nucleotide sequence ID" value="NZ_CP181055.1"/>
</dbReference>
<dbReference type="PROSITE" id="PS00409">
    <property type="entry name" value="PROKAR_NTER_METHYL"/>
    <property type="match status" value="1"/>
</dbReference>
<proteinExistence type="predicted"/>
<dbReference type="GO" id="GO:0009986">
    <property type="term" value="C:cell surface"/>
    <property type="evidence" value="ECO:0007669"/>
    <property type="project" value="UniProtKB-SubCell"/>
</dbReference>
<gene>
    <name evidence="3" type="ORF">HNQ44_002156</name>
</gene>
<keyword evidence="4" id="KW-1185">Reference proteome</keyword>